<reference evidence="8 9" key="1">
    <citation type="submission" date="2019-10" db="EMBL/GenBank/DDBJ databases">
        <authorList>
            <person name="Palmer J.M."/>
        </authorList>
    </citation>
    <scope>NUCLEOTIDE SEQUENCE [LARGE SCALE GENOMIC DNA]</scope>
    <source>
        <strain evidence="8 9">TWF696</strain>
    </source>
</reference>
<sequence>MARDAIAFGILASFGVRISGTILGIITQQKGLASDRATLGADIATRLHLISRYLEQLRPYEIEPDVSELCRELLSSLVVLCIWPARFKSPKEIIVEECHRQLVRLVAEAGQRSLRNSVLLVLKEGKEKVEKFKVGCDTLYNRLLWDGPGSTEVLLESIQDFLPQVDYHSDINACLFKTLELHSKCQPIRHTMTTSNQLLWHPTRLHLTGDSFLQNSTVSFDFFVSSMDMNLWQSFGLAIPKSYTDQHSLEAPSCANNQRSQVSDSDLESLLDSSFCGILEERLYTSISLHSAPGYRLRRLRKTQRDEHLLSGGCGESLSTVLQQYRLTAKDKIILANIVARAYWQFYDSELMRGKWTNENIWLMADENESERKNQLPLRAYLAFQFDATSDSLEDFLDDPILKHQCPRIFGLGALLLEIGLGRPLDLMKTLNTVPQMNRYYNKAKCHLKELEHEDWRGFTHKVVFDETIRNCLESENYVQPPKPNASTRRSQSTQQNYCDRTFEISKRRWRLYKKVIVPLAWLKRAFQNQSECDNYITKIESESYARDTPDPQSPHPQALFHTGPHVVAKNWLQYLKTINGRVESDRRRKNISKTIKVAVLDTGYAITTPFFQDEDHGSRRLACIQGWKDFVSGSETPIDEFGHGTLMARLLIEAAPSIKLLIARVAKSTKHLESSQDKIAEAIRWADKCEADIISMSFGFPKEGMGIKDAIDEVYRRRKGSIIFLASAGNSSYDEETFPANDPAVIAIYATNCYGTFAATNPRHQDEGPHILGTFGDNISEDIRGEMDTLFPRVCEPGSSIATAIAAGIAATLLSYATVLSSLVPIPSKPETFQPLWERKGMEKLFHKISQDAGQRRRFVNPIPFWTGKGDIDRWCDMHTVASEVLRSSNKYSLENKAG</sequence>
<evidence type="ECO:0000313" key="8">
    <source>
        <dbReference type="EMBL" id="KAK6359884.1"/>
    </source>
</evidence>
<dbReference type="InterPro" id="IPR056002">
    <property type="entry name" value="DUF7580"/>
</dbReference>
<keyword evidence="3 5" id="KW-0378">Hydrolase</keyword>
<evidence type="ECO:0000259" key="6">
    <source>
        <dbReference type="Pfam" id="PF00082"/>
    </source>
</evidence>
<gene>
    <name evidence="8" type="ORF">TWF696_001013</name>
</gene>
<dbReference type="Pfam" id="PF24476">
    <property type="entry name" value="DUF7580"/>
    <property type="match status" value="1"/>
</dbReference>
<evidence type="ECO:0000256" key="2">
    <source>
        <dbReference type="ARBA" id="ARBA00022670"/>
    </source>
</evidence>
<dbReference type="InterPro" id="IPR000209">
    <property type="entry name" value="Peptidase_S8/S53_dom"/>
</dbReference>
<dbReference type="Proteomes" id="UP001375240">
    <property type="component" value="Unassembled WGS sequence"/>
</dbReference>
<protein>
    <recommendedName>
        <fullName evidence="10">Peptidase S8/S53 domain-containing protein</fullName>
    </recommendedName>
</protein>
<dbReference type="GO" id="GO:0006508">
    <property type="term" value="P:proteolysis"/>
    <property type="evidence" value="ECO:0007669"/>
    <property type="project" value="UniProtKB-KW"/>
</dbReference>
<keyword evidence="2 5" id="KW-0645">Protease</keyword>
<accession>A0AAV9VFD6</accession>
<dbReference type="InterPro" id="IPR015500">
    <property type="entry name" value="Peptidase_S8_subtilisin-rel"/>
</dbReference>
<evidence type="ECO:0000256" key="1">
    <source>
        <dbReference type="ARBA" id="ARBA00011073"/>
    </source>
</evidence>
<organism evidence="8 9">
    <name type="scientific">Orbilia brochopaga</name>
    <dbReference type="NCBI Taxonomy" id="3140254"/>
    <lineage>
        <taxon>Eukaryota</taxon>
        <taxon>Fungi</taxon>
        <taxon>Dikarya</taxon>
        <taxon>Ascomycota</taxon>
        <taxon>Pezizomycotina</taxon>
        <taxon>Orbiliomycetes</taxon>
        <taxon>Orbiliales</taxon>
        <taxon>Orbiliaceae</taxon>
        <taxon>Orbilia</taxon>
    </lineage>
</organism>
<comment type="similarity">
    <text evidence="1 5">Belongs to the peptidase S8 family.</text>
</comment>
<keyword evidence="4 5" id="KW-0720">Serine protease</keyword>
<keyword evidence="9" id="KW-1185">Reference proteome</keyword>
<dbReference type="InterPro" id="IPR036852">
    <property type="entry name" value="Peptidase_S8/S53_dom_sf"/>
</dbReference>
<dbReference type="SUPFAM" id="SSF52743">
    <property type="entry name" value="Subtilisin-like"/>
    <property type="match status" value="1"/>
</dbReference>
<evidence type="ECO:0000256" key="4">
    <source>
        <dbReference type="ARBA" id="ARBA00022825"/>
    </source>
</evidence>
<dbReference type="InterPro" id="IPR051048">
    <property type="entry name" value="Peptidase_S8/S53_subtilisin"/>
</dbReference>
<dbReference type="PANTHER" id="PTHR43399:SF4">
    <property type="entry name" value="CELL WALL-ASSOCIATED PROTEASE"/>
    <property type="match status" value="1"/>
</dbReference>
<proteinExistence type="inferred from homology"/>
<dbReference type="PANTHER" id="PTHR43399">
    <property type="entry name" value="SUBTILISIN-RELATED"/>
    <property type="match status" value="1"/>
</dbReference>
<dbReference type="PROSITE" id="PS51892">
    <property type="entry name" value="SUBTILASE"/>
    <property type="match status" value="1"/>
</dbReference>
<feature type="domain" description="DUF7580" evidence="7">
    <location>
        <begin position="175"/>
        <end position="484"/>
    </location>
</feature>
<dbReference type="GO" id="GO:0004252">
    <property type="term" value="F:serine-type endopeptidase activity"/>
    <property type="evidence" value="ECO:0007669"/>
    <property type="project" value="UniProtKB-UniRule"/>
</dbReference>
<comment type="caution">
    <text evidence="8">The sequence shown here is derived from an EMBL/GenBank/DDBJ whole genome shotgun (WGS) entry which is preliminary data.</text>
</comment>
<feature type="active site" description="Charge relay system" evidence="5">
    <location>
        <position position="801"/>
    </location>
</feature>
<feature type="active site" description="Charge relay system" evidence="5">
    <location>
        <position position="644"/>
    </location>
</feature>
<feature type="active site" description="Charge relay system" evidence="5">
    <location>
        <position position="602"/>
    </location>
</feature>
<evidence type="ECO:0008006" key="10">
    <source>
        <dbReference type="Google" id="ProtNLM"/>
    </source>
</evidence>
<evidence type="ECO:0000256" key="5">
    <source>
        <dbReference type="PROSITE-ProRule" id="PRU01240"/>
    </source>
</evidence>
<dbReference type="PRINTS" id="PR00723">
    <property type="entry name" value="SUBTILISIN"/>
</dbReference>
<dbReference type="Gene3D" id="3.40.50.200">
    <property type="entry name" value="Peptidase S8/S53 domain"/>
    <property type="match status" value="1"/>
</dbReference>
<dbReference type="AlphaFoldDB" id="A0AAV9VFD6"/>
<name>A0AAV9VFD6_9PEZI</name>
<dbReference type="Pfam" id="PF00082">
    <property type="entry name" value="Peptidase_S8"/>
    <property type="match status" value="1"/>
</dbReference>
<feature type="domain" description="Peptidase S8/S53" evidence="6">
    <location>
        <begin position="594"/>
        <end position="818"/>
    </location>
</feature>
<evidence type="ECO:0000259" key="7">
    <source>
        <dbReference type="Pfam" id="PF24476"/>
    </source>
</evidence>
<evidence type="ECO:0000313" key="9">
    <source>
        <dbReference type="Proteomes" id="UP001375240"/>
    </source>
</evidence>
<dbReference type="EMBL" id="JAVHNQ010000001">
    <property type="protein sequence ID" value="KAK6359884.1"/>
    <property type="molecule type" value="Genomic_DNA"/>
</dbReference>
<evidence type="ECO:0000256" key="3">
    <source>
        <dbReference type="ARBA" id="ARBA00022801"/>
    </source>
</evidence>